<keyword evidence="2" id="KW-0378">Hydrolase</keyword>
<proteinExistence type="predicted"/>
<accession>A0A2H1EFX2</accession>
<dbReference type="InterPro" id="IPR029052">
    <property type="entry name" value="Metallo-depent_PP-like"/>
</dbReference>
<dbReference type="PANTHER" id="PTHR40037:SF1">
    <property type="entry name" value="PHOSPHOESTERASE SAOUHSC_00951-RELATED"/>
    <property type="match status" value="1"/>
</dbReference>
<dbReference type="RefSeq" id="WP_101009326.1">
    <property type="nucleotide sequence ID" value="NZ_FRFC01000003.1"/>
</dbReference>
<dbReference type="InterPro" id="IPR009097">
    <property type="entry name" value="Cyclic_Pdiesterase"/>
</dbReference>
<dbReference type="Gene3D" id="3.60.21.10">
    <property type="match status" value="1"/>
</dbReference>
<evidence type="ECO:0000313" key="3">
    <source>
        <dbReference type="Proteomes" id="UP000232412"/>
    </source>
</evidence>
<organism evidence="2 3">
    <name type="scientific">Nitrosotalea sinensis</name>
    <dbReference type="NCBI Taxonomy" id="1499975"/>
    <lineage>
        <taxon>Archaea</taxon>
        <taxon>Nitrososphaerota</taxon>
        <taxon>Nitrososphaeria</taxon>
        <taxon>Nitrosotaleales</taxon>
        <taxon>Nitrosotaleaceae</taxon>
        <taxon>Nitrosotalea</taxon>
    </lineage>
</organism>
<dbReference type="OrthoDB" id="113823at2157"/>
<dbReference type="InterPro" id="IPR050580">
    <property type="entry name" value="2H_phosphoesterase_YjcG-like"/>
</dbReference>
<gene>
    <name evidence="2" type="ORF">NSIN_20290</name>
</gene>
<dbReference type="GO" id="GO:0016787">
    <property type="term" value="F:hydrolase activity"/>
    <property type="evidence" value="ECO:0007669"/>
    <property type="project" value="UniProtKB-KW"/>
</dbReference>
<dbReference type="SUPFAM" id="SSF55144">
    <property type="entry name" value="LigT-like"/>
    <property type="match status" value="1"/>
</dbReference>
<evidence type="ECO:0000259" key="1">
    <source>
        <dbReference type="Pfam" id="PF00149"/>
    </source>
</evidence>
<dbReference type="PANTHER" id="PTHR40037">
    <property type="entry name" value="PHOSPHOESTERASE YJCG-RELATED"/>
    <property type="match status" value="1"/>
</dbReference>
<dbReference type="AlphaFoldDB" id="A0A2H1EFX2"/>
<reference evidence="3" key="1">
    <citation type="submission" date="2016-12" db="EMBL/GenBank/DDBJ databases">
        <authorList>
            <person name="Herbold C."/>
        </authorList>
    </citation>
    <scope>NUCLEOTIDE SEQUENCE [LARGE SCALE GENOMIC DNA]</scope>
</reference>
<keyword evidence="3" id="KW-1185">Reference proteome</keyword>
<dbReference type="Pfam" id="PF00149">
    <property type="entry name" value="Metallophos"/>
    <property type="match status" value="1"/>
</dbReference>
<feature type="domain" description="Calcineurin-like phosphoesterase" evidence="1">
    <location>
        <begin position="235"/>
        <end position="367"/>
    </location>
</feature>
<name>A0A2H1EFX2_9ARCH</name>
<dbReference type="EMBL" id="FRFC01000003">
    <property type="protein sequence ID" value="SHO44278.1"/>
    <property type="molecule type" value="Genomic_DNA"/>
</dbReference>
<dbReference type="SUPFAM" id="SSF56300">
    <property type="entry name" value="Metallo-dependent phosphatases"/>
    <property type="match status" value="1"/>
</dbReference>
<dbReference type="InterPro" id="IPR004843">
    <property type="entry name" value="Calcineurin-like_PHP"/>
</dbReference>
<dbReference type="Proteomes" id="UP000232412">
    <property type="component" value="Unassembled WGS sequence"/>
</dbReference>
<dbReference type="Pfam" id="PF13563">
    <property type="entry name" value="2_5_RNA_ligase2"/>
    <property type="match status" value="1"/>
</dbReference>
<sequence>MPDDEPNYYWILSHSNRLRRYKNPNKSSYLIEFRFSGYAKEAIKELKKNIARNYHVKSQKVPHITLVGPVSTRDEKRLVKEVKDVCKHYELVKFKLDGFDSFEDRVIFVKINPSEELKQLRLELYEKLGKFCDVSEFDKVHFTFHATLVKDIQRKFDRIWDYLQTWKIPEMDQYVIRVTVVKNFKILAEYDLLQGKTLDRSKSLDRKTYHKTMKKLGEKREPSEIKFEKIPSTERVFVLSDTHFDHGNVIRFSHRPFDSIRQMNYQMVENWNNTVKEDRLYFLGDLTFGRGRRPIDFWLKKLGGKIYHLRGNHDTDIIEHATVIPNRYGIQYRDYQFLLMHEPRRPFGYDGWIIHGDKHNTNLIDYPLIHQKNKTVNVSAELVNYTPLSLEKIISLIETGDSYNTLNEKQENIPENKWKFWK</sequence>
<protein>
    <submittedName>
        <fullName evidence="2">Phosphohydrolase</fullName>
    </submittedName>
</protein>
<evidence type="ECO:0000313" key="2">
    <source>
        <dbReference type="EMBL" id="SHO44278.1"/>
    </source>
</evidence>
<dbReference type="Gene3D" id="3.90.1140.10">
    <property type="entry name" value="Cyclic phosphodiesterase"/>
    <property type="match status" value="1"/>
</dbReference>